<evidence type="ECO:0000256" key="3">
    <source>
        <dbReference type="ARBA" id="ARBA00022475"/>
    </source>
</evidence>
<feature type="transmembrane region" description="Helical" evidence="8">
    <location>
        <begin position="303"/>
        <end position="321"/>
    </location>
</feature>
<feature type="transmembrane region" description="Helical" evidence="8">
    <location>
        <begin position="161"/>
        <end position="183"/>
    </location>
</feature>
<keyword evidence="5 8" id="KW-1133">Transmembrane helix</keyword>
<dbReference type="RefSeq" id="WP_010799053.1">
    <property type="nucleotide sequence ID" value="NZ_CP069263.1"/>
</dbReference>
<keyword evidence="6 8" id="KW-0472">Membrane</keyword>
<evidence type="ECO:0000256" key="1">
    <source>
        <dbReference type="ARBA" id="ARBA00004651"/>
    </source>
</evidence>
<keyword evidence="13" id="KW-1185">Reference proteome</keyword>
<evidence type="ECO:0000256" key="2">
    <source>
        <dbReference type="ARBA" id="ARBA00005346"/>
    </source>
</evidence>
<evidence type="ECO:0000256" key="5">
    <source>
        <dbReference type="ARBA" id="ARBA00022989"/>
    </source>
</evidence>
<dbReference type="InterPro" id="IPR050586">
    <property type="entry name" value="CPA3_Na-H_Antiporter_D"/>
</dbReference>
<name>A0A2X2DBG2_PSELU</name>
<keyword evidence="4 7" id="KW-0812">Transmembrane</keyword>
<evidence type="ECO:0000256" key="7">
    <source>
        <dbReference type="RuleBase" id="RU000320"/>
    </source>
</evidence>
<feature type="transmembrane region" description="Helical" evidence="8">
    <location>
        <begin position="451"/>
        <end position="470"/>
    </location>
</feature>
<feature type="transmembrane region" description="Helical" evidence="8">
    <location>
        <begin position="333"/>
        <end position="352"/>
    </location>
</feature>
<evidence type="ECO:0000313" key="11">
    <source>
        <dbReference type="EMBL" id="SPZ16343.1"/>
    </source>
</evidence>
<feature type="transmembrane region" description="Helical" evidence="8">
    <location>
        <begin position="69"/>
        <end position="96"/>
    </location>
</feature>
<dbReference type="GO" id="GO:0008137">
    <property type="term" value="F:NADH dehydrogenase (ubiquinone) activity"/>
    <property type="evidence" value="ECO:0007669"/>
    <property type="project" value="InterPro"/>
</dbReference>
<evidence type="ECO:0000256" key="4">
    <source>
        <dbReference type="ARBA" id="ARBA00022692"/>
    </source>
</evidence>
<evidence type="ECO:0000256" key="8">
    <source>
        <dbReference type="SAM" id="Phobius"/>
    </source>
</evidence>
<evidence type="ECO:0000313" key="12">
    <source>
        <dbReference type="Proteomes" id="UP000250443"/>
    </source>
</evidence>
<feature type="transmembrane region" description="Helical" evidence="8">
    <location>
        <begin position="203"/>
        <end position="229"/>
    </location>
</feature>
<dbReference type="Pfam" id="PF00361">
    <property type="entry name" value="Proton_antipo_M"/>
    <property type="match status" value="1"/>
</dbReference>
<gene>
    <name evidence="11" type="primary">mrpD</name>
    <name evidence="10" type="ORF">IRZ65_11425</name>
    <name evidence="11" type="ORF">NCTC11842_05374</name>
</gene>
<accession>A0A2X2DBG2</accession>
<dbReference type="EMBL" id="JADMCD010000005">
    <property type="protein sequence ID" value="MBF8641294.1"/>
    <property type="molecule type" value="Genomic_DNA"/>
</dbReference>
<feature type="transmembrane region" description="Helical" evidence="8">
    <location>
        <begin position="241"/>
        <end position="263"/>
    </location>
</feature>
<dbReference type="GO" id="GO:0042773">
    <property type="term" value="P:ATP synthesis coupled electron transport"/>
    <property type="evidence" value="ECO:0007669"/>
    <property type="project" value="InterPro"/>
</dbReference>
<dbReference type="Proteomes" id="UP000626180">
    <property type="component" value="Unassembled WGS sequence"/>
</dbReference>
<protein>
    <submittedName>
        <fullName evidence="10 11">Monovalent cation/H+ antiporter subunit D</fullName>
    </submittedName>
</protein>
<evidence type="ECO:0000256" key="6">
    <source>
        <dbReference type="ARBA" id="ARBA00023136"/>
    </source>
</evidence>
<comment type="similarity">
    <text evidence="2">Belongs to the CPA3 antiporters (TC 2.A.63) subunit D family.</text>
</comment>
<evidence type="ECO:0000313" key="10">
    <source>
        <dbReference type="EMBL" id="MBF8641294.1"/>
    </source>
</evidence>
<dbReference type="NCBIfam" id="NF009309">
    <property type="entry name" value="PRK12666.1"/>
    <property type="match status" value="1"/>
</dbReference>
<feature type="transmembrane region" description="Helical" evidence="8">
    <location>
        <begin position="411"/>
        <end position="430"/>
    </location>
</feature>
<dbReference type="InterPro" id="IPR003918">
    <property type="entry name" value="NADH_UbQ_OxRdtase"/>
</dbReference>
<feature type="domain" description="NADH:quinone oxidoreductase/Mrp antiporter transmembrane" evidence="9">
    <location>
        <begin position="126"/>
        <end position="418"/>
    </location>
</feature>
<reference evidence="10 13" key="2">
    <citation type="submission" date="2020-10" db="EMBL/GenBank/DDBJ databases">
        <title>Genome sequences of Pseudomonas isolates.</title>
        <authorList>
            <person name="Wessels L."/>
            <person name="Reich F."/>
            <person name="Hammerl J."/>
        </authorList>
    </citation>
    <scope>NUCLEOTIDE SEQUENCE [LARGE SCALE GENOMIC DNA]</scope>
    <source>
        <strain evidence="10 13">20-MO00624-0</strain>
    </source>
</reference>
<organism evidence="11 12">
    <name type="scientific">Pseudomonas luteola</name>
    <dbReference type="NCBI Taxonomy" id="47886"/>
    <lineage>
        <taxon>Bacteria</taxon>
        <taxon>Pseudomonadati</taxon>
        <taxon>Pseudomonadota</taxon>
        <taxon>Gammaproteobacteria</taxon>
        <taxon>Pseudomonadales</taxon>
        <taxon>Pseudomonadaceae</taxon>
        <taxon>Pseudomonas</taxon>
    </lineage>
</organism>
<comment type="subcellular location">
    <subcellularLocation>
        <location evidence="1">Cell membrane</location>
        <topology evidence="1">Multi-pass membrane protein</topology>
    </subcellularLocation>
    <subcellularLocation>
        <location evidence="7">Membrane</location>
        <topology evidence="7">Multi-pass membrane protein</topology>
    </subcellularLocation>
</comment>
<dbReference type="PRINTS" id="PR01437">
    <property type="entry name" value="NUOXDRDTASE4"/>
</dbReference>
<dbReference type="AlphaFoldDB" id="A0A2X2DBG2"/>
<dbReference type="EMBL" id="UAUF01000015">
    <property type="protein sequence ID" value="SPZ16343.1"/>
    <property type="molecule type" value="Genomic_DNA"/>
</dbReference>
<feature type="transmembrane region" description="Helical" evidence="8">
    <location>
        <begin position="131"/>
        <end position="149"/>
    </location>
</feature>
<dbReference type="Proteomes" id="UP000250443">
    <property type="component" value="Unassembled WGS sequence"/>
</dbReference>
<feature type="transmembrane region" description="Helical" evidence="8">
    <location>
        <begin position="373"/>
        <end position="391"/>
    </location>
</feature>
<feature type="transmembrane region" description="Helical" evidence="8">
    <location>
        <begin position="6"/>
        <end position="25"/>
    </location>
</feature>
<evidence type="ECO:0000259" key="9">
    <source>
        <dbReference type="Pfam" id="PF00361"/>
    </source>
</evidence>
<keyword evidence="3" id="KW-1003">Cell membrane</keyword>
<sequence length="500" mass="53174">MSHVIILPILLPLFSGAALLLFNSMTSQNKRYFSALATFLLIPLSAWLITVAARDEIVTYTLGNWPAPFGILLVLDRLSAIMVLITSVLASGAILYACQGDDARGPNFHALFQFQVAGLNGAFLTGDLFNLYVFFEILLIASYALLLHGGGKERTSAGLHYILLNLLGSSLFLVAVGVLYGLLGTLNMAHLSERIAQVGPGDAPLIAAAGFLLLLVFALKAALLPLYFWLPRAYAGATAPVAALFAVMTKVGVYSILRIYALLFGPDAGALSHLAQPLLWPLALLTLALGSIGALAARQLQELVAYLVLVSVGLLLAGMSLGRVESISACLFYLIHTTWITGGLFLLSDMVARQRGETGARLEKGPALRQPMLLGSLFFIGAVSIAGLPPFSGFFGKLLILKSAPLSEARWLWPVLLISSLGLVIALSRAGSTVFWRGGEGIAGQERANGWRLLAVITLMSTSVVLVVVAKPLTLYLDQAAQQIMSPAAYASAVLQEGSR</sequence>
<feature type="transmembrane region" description="Helical" evidence="8">
    <location>
        <begin position="32"/>
        <end position="49"/>
    </location>
</feature>
<reference evidence="11 12" key="1">
    <citation type="submission" date="2018-06" db="EMBL/GenBank/DDBJ databases">
        <authorList>
            <consortium name="Pathogen Informatics"/>
            <person name="Doyle S."/>
        </authorList>
    </citation>
    <scope>NUCLEOTIDE SEQUENCE [LARGE SCALE GENOMIC DNA]</scope>
    <source>
        <strain evidence="11 12">NCTC11842</strain>
    </source>
</reference>
<dbReference type="InterPro" id="IPR001750">
    <property type="entry name" value="ND/Mrp_TM"/>
</dbReference>
<evidence type="ECO:0000313" key="13">
    <source>
        <dbReference type="Proteomes" id="UP000626180"/>
    </source>
</evidence>
<dbReference type="PANTHER" id="PTHR42703:SF1">
    <property type="entry name" value="NA(+)_H(+) ANTIPORTER SUBUNIT D1"/>
    <property type="match status" value="1"/>
</dbReference>
<dbReference type="PANTHER" id="PTHR42703">
    <property type="entry name" value="NADH DEHYDROGENASE"/>
    <property type="match status" value="1"/>
</dbReference>
<proteinExistence type="inferred from homology"/>
<feature type="transmembrane region" description="Helical" evidence="8">
    <location>
        <begin position="278"/>
        <end position="296"/>
    </location>
</feature>
<dbReference type="GO" id="GO:0005886">
    <property type="term" value="C:plasma membrane"/>
    <property type="evidence" value="ECO:0007669"/>
    <property type="project" value="UniProtKB-SubCell"/>
</dbReference>